<evidence type="ECO:0000313" key="1">
    <source>
        <dbReference type="EMBL" id="MFD1745562.1"/>
    </source>
</evidence>
<evidence type="ECO:0000313" key="2">
    <source>
        <dbReference type="Proteomes" id="UP001597322"/>
    </source>
</evidence>
<keyword evidence="2" id="KW-1185">Reference proteome</keyword>
<name>A0ABW4M3P5_9HYPH</name>
<dbReference type="Proteomes" id="UP001597322">
    <property type="component" value="Unassembled WGS sequence"/>
</dbReference>
<comment type="caution">
    <text evidence="1">The sequence shown here is derived from an EMBL/GenBank/DDBJ whole genome shotgun (WGS) entry which is preliminary data.</text>
</comment>
<organism evidence="1 2">
    <name type="scientific">Rhizobium helianthi</name>
    <dbReference type="NCBI Taxonomy" id="1132695"/>
    <lineage>
        <taxon>Bacteria</taxon>
        <taxon>Pseudomonadati</taxon>
        <taxon>Pseudomonadota</taxon>
        <taxon>Alphaproteobacteria</taxon>
        <taxon>Hyphomicrobiales</taxon>
        <taxon>Rhizobiaceae</taxon>
        <taxon>Rhizobium/Agrobacterium group</taxon>
        <taxon>Rhizobium</taxon>
    </lineage>
</organism>
<dbReference type="EMBL" id="JBHUEQ010000015">
    <property type="protein sequence ID" value="MFD1745562.1"/>
    <property type="molecule type" value="Genomic_DNA"/>
</dbReference>
<sequence>MIAALISPVLNSRLSIPPPFSLLTQHHVMSPNGKLCRGIRVPEEDDILDVIQDVTADDVAAKSLNKKANFAIGTIAFAHCSAPLKASSSL</sequence>
<protein>
    <submittedName>
        <fullName evidence="1">Uncharacterized protein</fullName>
    </submittedName>
</protein>
<accession>A0ABW4M3P5</accession>
<gene>
    <name evidence="1" type="ORF">ACFSE1_08835</name>
</gene>
<reference evidence="2" key="1">
    <citation type="journal article" date="2019" name="Int. J. Syst. Evol. Microbiol.">
        <title>The Global Catalogue of Microorganisms (GCM) 10K type strain sequencing project: providing services to taxonomists for standard genome sequencing and annotation.</title>
        <authorList>
            <consortium name="The Broad Institute Genomics Platform"/>
            <consortium name="The Broad Institute Genome Sequencing Center for Infectious Disease"/>
            <person name="Wu L."/>
            <person name="Ma J."/>
        </authorList>
    </citation>
    <scope>NUCLEOTIDE SEQUENCE [LARGE SCALE GENOMIC DNA]</scope>
    <source>
        <strain evidence="2">CG52</strain>
    </source>
</reference>
<proteinExistence type="predicted"/>